<dbReference type="OrthoDB" id="3553482at2759"/>
<proteinExistence type="predicted"/>
<dbReference type="Proteomes" id="UP000070700">
    <property type="component" value="Unassembled WGS sequence"/>
</dbReference>
<evidence type="ECO:0000313" key="3">
    <source>
        <dbReference type="Proteomes" id="UP000070700"/>
    </source>
</evidence>
<dbReference type="AlphaFoldDB" id="A0A194XUT4"/>
<dbReference type="GeneID" id="28815361"/>
<reference evidence="2 3" key="1">
    <citation type="submission" date="2015-10" db="EMBL/GenBank/DDBJ databases">
        <title>Full genome of DAOMC 229536 Phialocephala scopiformis, a fungal endophyte of spruce producing the potent anti-insectan compound rugulosin.</title>
        <authorList>
            <consortium name="DOE Joint Genome Institute"/>
            <person name="Walker A.K."/>
            <person name="Frasz S.L."/>
            <person name="Seifert K.A."/>
            <person name="Miller J.D."/>
            <person name="Mondo S.J."/>
            <person name="Labutti K."/>
            <person name="Lipzen A."/>
            <person name="Dockter R."/>
            <person name="Kennedy M."/>
            <person name="Grigoriev I.V."/>
            <person name="Spatafora J.W."/>
        </authorList>
    </citation>
    <scope>NUCLEOTIDE SEQUENCE [LARGE SCALE GENOMIC DNA]</scope>
    <source>
        <strain evidence="2 3">CBS 120377</strain>
    </source>
</reference>
<organism evidence="2 3">
    <name type="scientific">Mollisia scopiformis</name>
    <name type="common">Conifer needle endophyte fungus</name>
    <name type="synonym">Phialocephala scopiformis</name>
    <dbReference type="NCBI Taxonomy" id="149040"/>
    <lineage>
        <taxon>Eukaryota</taxon>
        <taxon>Fungi</taxon>
        <taxon>Dikarya</taxon>
        <taxon>Ascomycota</taxon>
        <taxon>Pezizomycotina</taxon>
        <taxon>Leotiomycetes</taxon>
        <taxon>Helotiales</taxon>
        <taxon>Mollisiaceae</taxon>
        <taxon>Mollisia</taxon>
    </lineage>
</organism>
<feature type="domain" description="2EXR" evidence="1">
    <location>
        <begin position="23"/>
        <end position="112"/>
    </location>
</feature>
<dbReference type="PANTHER" id="PTHR35910:SF6">
    <property type="entry name" value="2EXR DOMAIN-CONTAINING PROTEIN"/>
    <property type="match status" value="1"/>
</dbReference>
<keyword evidence="3" id="KW-1185">Reference proteome</keyword>
<accession>A0A194XUT4</accession>
<evidence type="ECO:0000259" key="1">
    <source>
        <dbReference type="Pfam" id="PF20150"/>
    </source>
</evidence>
<dbReference type="InterPro" id="IPR045518">
    <property type="entry name" value="2EXR"/>
</dbReference>
<protein>
    <recommendedName>
        <fullName evidence="1">2EXR domain-containing protein</fullName>
    </recommendedName>
</protein>
<dbReference type="InParanoid" id="A0A194XUT4"/>
<evidence type="ECO:0000313" key="2">
    <source>
        <dbReference type="EMBL" id="KUJ23467.1"/>
    </source>
</evidence>
<gene>
    <name evidence="2" type="ORF">LY89DRAFT_183245</name>
</gene>
<name>A0A194XUT4_MOLSC</name>
<dbReference type="KEGG" id="psco:LY89DRAFT_183245"/>
<dbReference type="PANTHER" id="PTHR35910">
    <property type="entry name" value="2EXR DOMAIN-CONTAINING PROTEIN"/>
    <property type="match status" value="1"/>
</dbReference>
<sequence length="254" mass="29731">MRTSYSTMEKHTPYHGSIPATIFTCFLQLPLEMRREIWRQTIPTLPRFIPHSPHQQLARADPDRGIYFCINRESRSVYLEIYTSITSQLRISSIRGGLESTSPHANLEHDILYLRHDAYIGKLLQCKFKPEMMDGIRHVAIEEELFRECIPDFWGDILLAFDFVKYIHSFERLDTLTIVEIDHVVKMSLNGDLIAYYVELEKQRNLAGREMAFMGCEGKTEIMSWWTKMLEKSPDWKAPDLRFMRIGPTLKAPS</sequence>
<dbReference type="Pfam" id="PF20150">
    <property type="entry name" value="2EXR"/>
    <property type="match status" value="1"/>
</dbReference>
<dbReference type="EMBL" id="KQ947405">
    <property type="protein sequence ID" value="KUJ23467.1"/>
    <property type="molecule type" value="Genomic_DNA"/>
</dbReference>
<dbReference type="RefSeq" id="XP_018077822.1">
    <property type="nucleotide sequence ID" value="XM_018205635.1"/>
</dbReference>